<keyword evidence="2" id="KW-1185">Reference proteome</keyword>
<dbReference type="EMBL" id="JBBKAR010000004">
    <property type="protein sequence ID" value="MEJ8302742.1"/>
    <property type="molecule type" value="Genomic_DNA"/>
</dbReference>
<evidence type="ECO:0000313" key="2">
    <source>
        <dbReference type="Proteomes" id="UP001380953"/>
    </source>
</evidence>
<protein>
    <submittedName>
        <fullName evidence="1">GNAT family N-acetyltransferase</fullName>
    </submittedName>
</protein>
<dbReference type="Proteomes" id="UP001380953">
    <property type="component" value="Unassembled WGS sequence"/>
</dbReference>
<comment type="caution">
    <text evidence="1">The sequence shown here is derived from an EMBL/GenBank/DDBJ whole genome shotgun (WGS) entry which is preliminary data.</text>
</comment>
<evidence type="ECO:0000313" key="1">
    <source>
        <dbReference type="EMBL" id="MEJ8302742.1"/>
    </source>
</evidence>
<name>A0ACC6P749_9BACL</name>
<organism evidence="1 2">
    <name type="scientific">Saccharibacillus sacchari</name>
    <dbReference type="NCBI Taxonomy" id="456493"/>
    <lineage>
        <taxon>Bacteria</taxon>
        <taxon>Bacillati</taxon>
        <taxon>Bacillota</taxon>
        <taxon>Bacilli</taxon>
        <taxon>Bacillales</taxon>
        <taxon>Paenibacillaceae</taxon>
        <taxon>Saccharibacillus</taxon>
    </lineage>
</organism>
<sequence length="171" mass="19104">MANRNEAYEQWEFQALTLSDAKKINNWSYEPPYAMYSFDGDDEDLQDLIGENYLGAYDAEGELVGFLCSGEAAQVPGARLAGLYEVRGYLDIGLGLRPDLTGRGIGEAFLRNGMNVLSERSGVNSFRLAVASFNKRAIEVYRRAGFREDRSFVSMVGIENVSFIQMLREDG</sequence>
<reference evidence="1" key="1">
    <citation type="submission" date="2024-03" db="EMBL/GenBank/DDBJ databases">
        <title>Whole genome sequecning of epiphytes from Marcgravia umbellata leaves.</title>
        <authorList>
            <person name="Kumar G."/>
            <person name="Savka M.A."/>
        </authorList>
    </citation>
    <scope>NUCLEOTIDE SEQUENCE</scope>
    <source>
        <strain evidence="1">RIT_BL5</strain>
    </source>
</reference>
<accession>A0ACC6P749</accession>
<proteinExistence type="predicted"/>
<gene>
    <name evidence="1" type="ORF">WKI47_02300</name>
</gene>